<evidence type="ECO:0000313" key="3">
    <source>
        <dbReference type="Proteomes" id="UP000436522"/>
    </source>
</evidence>
<dbReference type="Proteomes" id="UP000436522">
    <property type="component" value="Unassembled WGS sequence"/>
</dbReference>
<comment type="caution">
    <text evidence="2">The sequence shown here is derived from an EMBL/GenBank/DDBJ whole genome shotgun (WGS) entry which is preliminary data.</text>
</comment>
<dbReference type="EMBL" id="BLIV01000005">
    <property type="protein sequence ID" value="GFE51099.1"/>
    <property type="molecule type" value="Genomic_DNA"/>
</dbReference>
<feature type="region of interest" description="Disordered" evidence="1">
    <location>
        <begin position="1"/>
        <end position="40"/>
    </location>
</feature>
<name>A0A640VSU6_9RHOB</name>
<evidence type="ECO:0000256" key="1">
    <source>
        <dbReference type="SAM" id="MobiDB-lite"/>
    </source>
</evidence>
<accession>A0A640VSU6</accession>
<gene>
    <name evidence="2" type="ORF">So717_28520</name>
</gene>
<keyword evidence="3" id="KW-1185">Reference proteome</keyword>
<protein>
    <submittedName>
        <fullName evidence="2">Uncharacterized protein</fullName>
    </submittedName>
</protein>
<proteinExistence type="predicted"/>
<organism evidence="2 3">
    <name type="scientific">Roseobacter cerasinus</name>
    <dbReference type="NCBI Taxonomy" id="2602289"/>
    <lineage>
        <taxon>Bacteria</taxon>
        <taxon>Pseudomonadati</taxon>
        <taxon>Pseudomonadota</taxon>
        <taxon>Alphaproteobacteria</taxon>
        <taxon>Rhodobacterales</taxon>
        <taxon>Roseobacteraceae</taxon>
        <taxon>Roseobacter</taxon>
    </lineage>
</organism>
<dbReference type="AlphaFoldDB" id="A0A640VSU6"/>
<sequence length="40" mass="4166">MDVVDDTGSDEAVTVGLMNTDDTGYQKTAGGHAGQPDQRL</sequence>
<evidence type="ECO:0000313" key="2">
    <source>
        <dbReference type="EMBL" id="GFE51099.1"/>
    </source>
</evidence>
<reference evidence="2 3" key="1">
    <citation type="submission" date="2019-12" db="EMBL/GenBank/DDBJ databases">
        <title>Roseobacter cerasinus sp. nov., isolated from seawater around aquaculture.</title>
        <authorList>
            <person name="Muramatsu S."/>
            <person name="Takabe Y."/>
            <person name="Mori K."/>
            <person name="Takaichi S."/>
            <person name="Hanada S."/>
        </authorList>
    </citation>
    <scope>NUCLEOTIDE SEQUENCE [LARGE SCALE GENOMIC DNA]</scope>
    <source>
        <strain evidence="2 3">AI77</strain>
    </source>
</reference>